<feature type="compositionally biased region" description="Basic and acidic residues" evidence="1">
    <location>
        <begin position="675"/>
        <end position="689"/>
    </location>
</feature>
<gene>
    <name evidence="2" type="ORF">LCGC14_0330340</name>
</gene>
<sequence>MPRQPTPIPVMQSNRSRGGGGGGASAASIAIGNFITDQNQAQKKMMDNFTKLSEAQAQESSMNAAQMTQSMNQVVAREDEKQVREENMQEKMKDREYGERHQKWTANLQKDMAKDFTATQTRVAEQTNATRDFLKRMDTNRVEFGDRIRGMRQMLHDPRLVDYWTNTPGGMDRLEEMTSQLRVAELFHEQDYRATISGEVTEKLSRVLEQIERGEPHADLRELAGLSPAKAMAGMSWTKEEVEELYHTGGYPPGGLYGRDPDDPALQKYRGFNPIDLMSTMAFLEDEQFLAVVKHKKFRDDYQYARLENFKDMKEEHDKMVEFSTKAYDNMAPSATEGAYYGLTGFINDLGTGKLSPDTLAESTILKYGVKSGDMMDVMATKIFESMWLSMVGPGSEDSLKVLNELLGGDGPDSKLDVPVEAYRGLHMRAALRHIEDQALGMTLAATKGGVPMSMSLAKTIYDMPESPGKTNLLRALAMVPGDVQRGELLQPITTRGGRLDVKSQAEMHDGVNRLLKLVKQKAMKYLDVVESQPIMETHTMTGGYTNRYVDGSVAALMSDELEKEEGRSFDARAKGISATDAKGYGDYLDKEDALPDEDEFSMPRESMKMARRLTPYQAIGELGAGVSTNPEFIAAIYSADLALRERTLPPVSGSNFGGYQPILDGYIGDSRSNREKLAAKMKRDREGRANGAVPQQGAPARPAPVGDEGPAGSAAPSLGG</sequence>
<reference evidence="2" key="1">
    <citation type="journal article" date="2015" name="Nature">
        <title>Complex archaea that bridge the gap between prokaryotes and eukaryotes.</title>
        <authorList>
            <person name="Spang A."/>
            <person name="Saw J.H."/>
            <person name="Jorgensen S.L."/>
            <person name="Zaremba-Niedzwiedzka K."/>
            <person name="Martijn J."/>
            <person name="Lind A.E."/>
            <person name="van Eijk R."/>
            <person name="Schleper C."/>
            <person name="Guy L."/>
            <person name="Ettema T.J."/>
        </authorList>
    </citation>
    <scope>NUCLEOTIDE SEQUENCE</scope>
</reference>
<evidence type="ECO:0000256" key="1">
    <source>
        <dbReference type="SAM" id="MobiDB-lite"/>
    </source>
</evidence>
<organism evidence="2">
    <name type="scientific">marine sediment metagenome</name>
    <dbReference type="NCBI Taxonomy" id="412755"/>
    <lineage>
        <taxon>unclassified sequences</taxon>
        <taxon>metagenomes</taxon>
        <taxon>ecological metagenomes</taxon>
    </lineage>
</organism>
<feature type="region of interest" description="Disordered" evidence="1">
    <location>
        <begin position="1"/>
        <end position="25"/>
    </location>
</feature>
<accession>A0A0F9W460</accession>
<name>A0A0F9W460_9ZZZZ</name>
<feature type="region of interest" description="Disordered" evidence="1">
    <location>
        <begin position="675"/>
        <end position="721"/>
    </location>
</feature>
<comment type="caution">
    <text evidence="2">The sequence shown here is derived from an EMBL/GenBank/DDBJ whole genome shotgun (WGS) entry which is preliminary data.</text>
</comment>
<dbReference type="EMBL" id="LAZR01000231">
    <property type="protein sequence ID" value="KKN80441.1"/>
    <property type="molecule type" value="Genomic_DNA"/>
</dbReference>
<proteinExistence type="predicted"/>
<evidence type="ECO:0000313" key="2">
    <source>
        <dbReference type="EMBL" id="KKN80441.1"/>
    </source>
</evidence>
<dbReference type="AlphaFoldDB" id="A0A0F9W460"/>
<feature type="compositionally biased region" description="Low complexity" evidence="1">
    <location>
        <begin position="711"/>
        <end position="721"/>
    </location>
</feature>
<protein>
    <submittedName>
        <fullName evidence="2">Uncharacterized protein</fullName>
    </submittedName>
</protein>